<dbReference type="OrthoDB" id="10040445at2759"/>
<gene>
    <name evidence="2" type="ORF">MEDL_62982</name>
</gene>
<protein>
    <recommendedName>
        <fullName evidence="1">Carboxymuconolactone decarboxylase-like domain-containing protein</fullName>
    </recommendedName>
</protein>
<evidence type="ECO:0000313" key="3">
    <source>
        <dbReference type="Proteomes" id="UP000683360"/>
    </source>
</evidence>
<dbReference type="Pfam" id="PF02627">
    <property type="entry name" value="CMD"/>
    <property type="match status" value="1"/>
</dbReference>
<accession>A0A8S3VCG2</accession>
<dbReference type="InterPro" id="IPR029032">
    <property type="entry name" value="AhpD-like"/>
</dbReference>
<dbReference type="Gene3D" id="1.20.1290.10">
    <property type="entry name" value="AhpD-like"/>
    <property type="match status" value="1"/>
</dbReference>
<dbReference type="NCBIfam" id="TIGR00778">
    <property type="entry name" value="ahpD_dom"/>
    <property type="match status" value="1"/>
</dbReference>
<keyword evidence="3" id="KW-1185">Reference proteome</keyword>
<comment type="caution">
    <text evidence="2">The sequence shown here is derived from an EMBL/GenBank/DDBJ whole genome shotgun (WGS) entry which is preliminary data.</text>
</comment>
<dbReference type="InterPro" id="IPR003779">
    <property type="entry name" value="CMD-like"/>
</dbReference>
<dbReference type="GO" id="GO:0051920">
    <property type="term" value="F:peroxiredoxin activity"/>
    <property type="evidence" value="ECO:0007669"/>
    <property type="project" value="InterPro"/>
</dbReference>
<dbReference type="SUPFAM" id="SSF69118">
    <property type="entry name" value="AhpD-like"/>
    <property type="match status" value="1"/>
</dbReference>
<dbReference type="AlphaFoldDB" id="A0A8S3VCG2"/>
<dbReference type="EMBL" id="CAJPWZ010003082">
    <property type="protein sequence ID" value="CAG2251321.1"/>
    <property type="molecule type" value="Genomic_DNA"/>
</dbReference>
<dbReference type="InterPro" id="IPR004675">
    <property type="entry name" value="AhpD_core"/>
</dbReference>
<organism evidence="2 3">
    <name type="scientific">Mytilus edulis</name>
    <name type="common">Blue mussel</name>
    <dbReference type="NCBI Taxonomy" id="6550"/>
    <lineage>
        <taxon>Eukaryota</taxon>
        <taxon>Metazoa</taxon>
        <taxon>Spiralia</taxon>
        <taxon>Lophotrochozoa</taxon>
        <taxon>Mollusca</taxon>
        <taxon>Bivalvia</taxon>
        <taxon>Autobranchia</taxon>
        <taxon>Pteriomorphia</taxon>
        <taxon>Mytilida</taxon>
        <taxon>Mytiloidea</taxon>
        <taxon>Mytilidae</taxon>
        <taxon>Mytilinae</taxon>
        <taxon>Mytilus</taxon>
    </lineage>
</organism>
<dbReference type="NCBIfam" id="TIGR01926">
    <property type="entry name" value="peroxid_rel"/>
    <property type="match status" value="1"/>
</dbReference>
<reference evidence="2" key="1">
    <citation type="submission" date="2021-03" db="EMBL/GenBank/DDBJ databases">
        <authorList>
            <person name="Bekaert M."/>
        </authorList>
    </citation>
    <scope>NUCLEOTIDE SEQUENCE</scope>
</reference>
<sequence length="232" mass="26595">MLRCRPCKVILQICIPWIRGASIDRKLCYTSLRSKTFSLEPFSRFPIPSNDSLPADVQTTFQETKKKAGFVPNVFKALSYRPDELKAFIQYYDVVMDEKGNLTKADKEMIIVATSAENSCLYCIIAHGALHRIYSKDPYLADQIAANWKTADITDRQRAILEFADQLCHCKPLTDDNFEKLYEFGLTKDDAWDIGSVVALFALSNRMAFLTNMKPNEEFHLMGRVKREQNES</sequence>
<feature type="domain" description="Carboxymuconolactone decarboxylase-like" evidence="1">
    <location>
        <begin position="82"/>
        <end position="129"/>
    </location>
</feature>
<dbReference type="Gene3D" id="1.20.5.810">
    <property type="entry name" value="AhpD-like"/>
    <property type="match status" value="1"/>
</dbReference>
<name>A0A8S3VCG2_MYTED</name>
<dbReference type="InterPro" id="IPR010195">
    <property type="entry name" value="Uncharacterised_peroxidase-rel"/>
</dbReference>
<proteinExistence type="predicted"/>
<dbReference type="Proteomes" id="UP000683360">
    <property type="component" value="Unassembled WGS sequence"/>
</dbReference>
<evidence type="ECO:0000259" key="1">
    <source>
        <dbReference type="Pfam" id="PF02627"/>
    </source>
</evidence>
<evidence type="ECO:0000313" key="2">
    <source>
        <dbReference type="EMBL" id="CAG2251321.1"/>
    </source>
</evidence>
<dbReference type="PANTHER" id="PTHR35446:SF2">
    <property type="entry name" value="CARBOXYMUCONOLACTONE DECARBOXYLASE-LIKE DOMAIN-CONTAINING PROTEIN"/>
    <property type="match status" value="1"/>
</dbReference>
<dbReference type="PANTHER" id="PTHR35446">
    <property type="entry name" value="SI:CH211-175M2.5"/>
    <property type="match status" value="1"/>
</dbReference>